<dbReference type="EMBL" id="VBQZ03000084">
    <property type="protein sequence ID" value="MXQ92563.1"/>
    <property type="molecule type" value="Genomic_DNA"/>
</dbReference>
<reference evidence="2" key="1">
    <citation type="submission" date="2019-10" db="EMBL/GenBank/DDBJ databases">
        <title>The sequence and de novo assembly of the wild yak genome.</title>
        <authorList>
            <person name="Liu Y."/>
        </authorList>
    </citation>
    <scope>NUCLEOTIDE SEQUENCE [LARGE SCALE GENOMIC DNA]</scope>
    <source>
        <strain evidence="2">WY2019</strain>
    </source>
</reference>
<evidence type="ECO:0000256" key="1">
    <source>
        <dbReference type="SAM" id="MobiDB-lite"/>
    </source>
</evidence>
<protein>
    <submittedName>
        <fullName evidence="2">Uncharacterized protein</fullName>
    </submittedName>
</protein>
<dbReference type="AlphaFoldDB" id="A0A6B0RZK9"/>
<name>A0A6B0RZK9_9CETA</name>
<gene>
    <name evidence="2" type="ORF">E5288_WYG005663</name>
</gene>
<sequence length="857" mass="92686">MVIWFLGYIGSPHRRPPTDPGDVSSSCCHGDMVPGVHQSPHRPLKPGDVRSSCSHGDLTAWTCPRCYAVAMAAASSDPTFTRRLEPIKTTEEDLNLDSEPTEDAVEEVTDKGDPPSLKTKTAASAEEPNWPQSQSVDTGFLQFEKKERLSLDRGGESWLESACGRLADSERRAHRGDRAEGLRLHEAPLPNMQTAYNPSVGRTLQRSGPAVTAPITDQEEAEADFRPSASTSVLRIELPDSAASPLWILVCSESVPPKLARAAHKFSSHNTLFSSSHSHPKPPQETPWCLDRARTCGEGFPLWSDLEGKAHSSSPSADRVSEGGGDGEAPSHERQVSQWPTDSAGTGGLQGMWPRAGLGEEPGKSPFRVCPVGPAASRCPDCAQREMARVRTLSDLGRKQPRSGWEQWLLGAEPACGPGAKLEEPRGRGKLGGLCRYFLSRAVGGLRSVCLLQFVQSLREPFMVDCGLTFRDRPPNLSASLWPSGAPPPECHLCPSVSVRWLTGPWEDAVDMSPLEVSHSDLSRTRAVRRSTLTRQILGTEYFVSEFSPAAARLPQPHGLTDWLCSTRSASAEAPSFLTQLPLLTWGQNQETHGTAHVTARAGPGGRGERASEKCTGCGWERLCQKQKLERQTKQYAPSASSGELWGSGDEGEVHAPDVRRRGKCCSQTVWFPPGLSRASSLALKSSLRLLAWTFAASTRSLGGREVVTLWPCLPRPSPASEVCVAQRKQKCRDKPGAPTPTTTPGHPGLWEVLSQPSWGVRGLAVQPSGRRVGRERPTACLAERGEMLALRPVRRSILAGTQRSLGPGGDVSGSQPRRLLCEAVKVGEACDLSSRLWQDRCDAAAAKGNPLCQASP</sequence>
<evidence type="ECO:0000313" key="3">
    <source>
        <dbReference type="Proteomes" id="UP000322234"/>
    </source>
</evidence>
<proteinExistence type="predicted"/>
<dbReference type="Proteomes" id="UP000322234">
    <property type="component" value="Unassembled WGS sequence"/>
</dbReference>
<feature type="compositionally biased region" description="Acidic residues" evidence="1">
    <location>
        <begin position="92"/>
        <end position="107"/>
    </location>
</feature>
<keyword evidence="3" id="KW-1185">Reference proteome</keyword>
<organism evidence="2 3">
    <name type="scientific">Bos mutus</name>
    <name type="common">wild yak</name>
    <dbReference type="NCBI Taxonomy" id="72004"/>
    <lineage>
        <taxon>Eukaryota</taxon>
        <taxon>Metazoa</taxon>
        <taxon>Chordata</taxon>
        <taxon>Craniata</taxon>
        <taxon>Vertebrata</taxon>
        <taxon>Euteleostomi</taxon>
        <taxon>Mammalia</taxon>
        <taxon>Eutheria</taxon>
        <taxon>Laurasiatheria</taxon>
        <taxon>Artiodactyla</taxon>
        <taxon>Ruminantia</taxon>
        <taxon>Pecora</taxon>
        <taxon>Bovidae</taxon>
        <taxon>Bovinae</taxon>
        <taxon>Bos</taxon>
    </lineage>
</organism>
<feature type="region of interest" description="Disordered" evidence="1">
    <location>
        <begin position="306"/>
        <end position="360"/>
    </location>
</feature>
<evidence type="ECO:0000313" key="2">
    <source>
        <dbReference type="EMBL" id="MXQ92563.1"/>
    </source>
</evidence>
<feature type="region of interest" description="Disordered" evidence="1">
    <location>
        <begin position="635"/>
        <end position="658"/>
    </location>
</feature>
<comment type="caution">
    <text evidence="2">The sequence shown here is derived from an EMBL/GenBank/DDBJ whole genome shotgun (WGS) entry which is preliminary data.</text>
</comment>
<feature type="region of interest" description="Disordered" evidence="1">
    <location>
        <begin position="83"/>
        <end position="135"/>
    </location>
</feature>
<accession>A0A6B0RZK9</accession>